<evidence type="ECO:0000313" key="1">
    <source>
        <dbReference type="EMBL" id="MBX57836.1"/>
    </source>
</evidence>
<dbReference type="EMBL" id="GGEC01077352">
    <property type="protein sequence ID" value="MBX57836.1"/>
    <property type="molecule type" value="Transcribed_RNA"/>
</dbReference>
<organism evidence="1">
    <name type="scientific">Rhizophora mucronata</name>
    <name type="common">Asiatic mangrove</name>
    <dbReference type="NCBI Taxonomy" id="61149"/>
    <lineage>
        <taxon>Eukaryota</taxon>
        <taxon>Viridiplantae</taxon>
        <taxon>Streptophyta</taxon>
        <taxon>Embryophyta</taxon>
        <taxon>Tracheophyta</taxon>
        <taxon>Spermatophyta</taxon>
        <taxon>Magnoliopsida</taxon>
        <taxon>eudicotyledons</taxon>
        <taxon>Gunneridae</taxon>
        <taxon>Pentapetalae</taxon>
        <taxon>rosids</taxon>
        <taxon>fabids</taxon>
        <taxon>Malpighiales</taxon>
        <taxon>Rhizophoraceae</taxon>
        <taxon>Rhizophora</taxon>
    </lineage>
</organism>
<accession>A0A2P2PSX3</accession>
<protein>
    <submittedName>
        <fullName evidence="1">Uncharacterized protein</fullName>
    </submittedName>
</protein>
<reference evidence="1" key="1">
    <citation type="submission" date="2018-02" db="EMBL/GenBank/DDBJ databases">
        <title>Rhizophora mucronata_Transcriptome.</title>
        <authorList>
            <person name="Meera S.P."/>
            <person name="Sreeshan A."/>
            <person name="Augustine A."/>
        </authorList>
    </citation>
    <scope>NUCLEOTIDE SEQUENCE</scope>
    <source>
        <tissue evidence="1">Leaf</tissue>
    </source>
</reference>
<sequence>MFNKTIRMTSSLQFTNFLVFIPLKTHFCSRTSTSNKHQMPN</sequence>
<dbReference type="AlphaFoldDB" id="A0A2P2PSX3"/>
<name>A0A2P2PSX3_RHIMU</name>
<proteinExistence type="predicted"/>